<dbReference type="Proteomes" id="UP000077266">
    <property type="component" value="Unassembled WGS sequence"/>
</dbReference>
<evidence type="ECO:0000313" key="2">
    <source>
        <dbReference type="EMBL" id="KZV98627.1"/>
    </source>
</evidence>
<evidence type="ECO:0000256" key="1">
    <source>
        <dbReference type="SAM" id="MobiDB-lite"/>
    </source>
</evidence>
<organism evidence="2 3">
    <name type="scientific">Exidia glandulosa HHB12029</name>
    <dbReference type="NCBI Taxonomy" id="1314781"/>
    <lineage>
        <taxon>Eukaryota</taxon>
        <taxon>Fungi</taxon>
        <taxon>Dikarya</taxon>
        <taxon>Basidiomycota</taxon>
        <taxon>Agaricomycotina</taxon>
        <taxon>Agaricomycetes</taxon>
        <taxon>Auriculariales</taxon>
        <taxon>Exidiaceae</taxon>
        <taxon>Exidia</taxon>
    </lineage>
</organism>
<feature type="region of interest" description="Disordered" evidence="1">
    <location>
        <begin position="1"/>
        <end position="37"/>
    </location>
</feature>
<reference evidence="2 3" key="1">
    <citation type="journal article" date="2016" name="Mol. Biol. Evol.">
        <title>Comparative Genomics of Early-Diverging Mushroom-Forming Fungi Provides Insights into the Origins of Lignocellulose Decay Capabilities.</title>
        <authorList>
            <person name="Nagy L.G."/>
            <person name="Riley R."/>
            <person name="Tritt A."/>
            <person name="Adam C."/>
            <person name="Daum C."/>
            <person name="Floudas D."/>
            <person name="Sun H."/>
            <person name="Yadav J.S."/>
            <person name="Pangilinan J."/>
            <person name="Larsson K.H."/>
            <person name="Matsuura K."/>
            <person name="Barry K."/>
            <person name="Labutti K."/>
            <person name="Kuo R."/>
            <person name="Ohm R.A."/>
            <person name="Bhattacharya S.S."/>
            <person name="Shirouzu T."/>
            <person name="Yoshinaga Y."/>
            <person name="Martin F.M."/>
            <person name="Grigoriev I.V."/>
            <person name="Hibbett D.S."/>
        </authorList>
    </citation>
    <scope>NUCLEOTIDE SEQUENCE [LARGE SCALE GENOMIC DNA]</scope>
    <source>
        <strain evidence="2 3">HHB12029</strain>
    </source>
</reference>
<proteinExistence type="predicted"/>
<gene>
    <name evidence="2" type="ORF">EXIGLDRAFT_727356</name>
</gene>
<dbReference type="AlphaFoldDB" id="A0A165M1B0"/>
<sequence length="61" mass="7045">MWTRRTDLQQGAEGTRSIRSKKTKRQPVARDVQDDSTGIKMDSIDSFQCLVQIYSHELTQC</sequence>
<feature type="compositionally biased region" description="Basic residues" evidence="1">
    <location>
        <begin position="18"/>
        <end position="27"/>
    </location>
</feature>
<protein>
    <submittedName>
        <fullName evidence="2">Uncharacterized protein</fullName>
    </submittedName>
</protein>
<name>A0A165M1B0_EXIGL</name>
<dbReference type="InParanoid" id="A0A165M1B0"/>
<dbReference type="EMBL" id="KV425916">
    <property type="protein sequence ID" value="KZV98627.1"/>
    <property type="molecule type" value="Genomic_DNA"/>
</dbReference>
<accession>A0A165M1B0</accession>
<evidence type="ECO:0000313" key="3">
    <source>
        <dbReference type="Proteomes" id="UP000077266"/>
    </source>
</evidence>
<keyword evidence="3" id="KW-1185">Reference proteome</keyword>